<proteinExistence type="predicted"/>
<dbReference type="PANTHER" id="PTHR33164">
    <property type="entry name" value="TRANSCRIPTIONAL REGULATOR, MARR FAMILY"/>
    <property type="match status" value="1"/>
</dbReference>
<dbReference type="eggNOG" id="COG1846">
    <property type="taxonomic scope" value="Bacteria"/>
</dbReference>
<dbReference type="KEGG" id="fgi:OP10G_2704"/>
<evidence type="ECO:0000259" key="1">
    <source>
        <dbReference type="PROSITE" id="PS50995"/>
    </source>
</evidence>
<dbReference type="SMART" id="SM00347">
    <property type="entry name" value="HTH_MARR"/>
    <property type="match status" value="1"/>
</dbReference>
<dbReference type="InterPro" id="IPR036388">
    <property type="entry name" value="WH-like_DNA-bd_sf"/>
</dbReference>
<dbReference type="Pfam" id="PF01047">
    <property type="entry name" value="MarR"/>
    <property type="match status" value="1"/>
</dbReference>
<dbReference type="InterPro" id="IPR000835">
    <property type="entry name" value="HTH_MarR-typ"/>
</dbReference>
<accession>A0A068NRX7</accession>
<dbReference type="PRINTS" id="PR00598">
    <property type="entry name" value="HTHMARR"/>
</dbReference>
<dbReference type="PANTHER" id="PTHR33164:SF101">
    <property type="entry name" value="TRANSCRIPTIONAL REPRESSOR MPRA"/>
    <property type="match status" value="1"/>
</dbReference>
<dbReference type="GO" id="GO:0006950">
    <property type="term" value="P:response to stress"/>
    <property type="evidence" value="ECO:0007669"/>
    <property type="project" value="TreeGrafter"/>
</dbReference>
<sequence length="167" mass="18299">MKYSIPTAANDPAVAAYVKLIRTAEALHAEVTRGLTAEGLTASQFSTLKVLRMRGPLPQRDIANYLLKTGANVTMVVDNLESRELVKRTRDTADRRIVTVSLTPEGERLFDLVYPPHLERIRLAMKGLDEEGCGDLTSLLSQLHTTIAEPLCVATGTEEPLVLRTAS</sequence>
<keyword evidence="3" id="KW-1185">Reference proteome</keyword>
<evidence type="ECO:0000313" key="2">
    <source>
        <dbReference type="EMBL" id="AIE86072.1"/>
    </source>
</evidence>
<gene>
    <name evidence="2" type="ORF">OP10G_2704</name>
</gene>
<dbReference type="AlphaFoldDB" id="A0A068NRX7"/>
<evidence type="ECO:0000313" key="3">
    <source>
        <dbReference type="Proteomes" id="UP000027982"/>
    </source>
</evidence>
<reference evidence="2 3" key="1">
    <citation type="journal article" date="2014" name="PLoS ONE">
        <title>The first complete genome sequence of the class fimbriimonadia in the phylum armatimonadetes.</title>
        <authorList>
            <person name="Hu Z.Y."/>
            <person name="Wang Y.Z."/>
            <person name="Im W.T."/>
            <person name="Wang S.Y."/>
            <person name="Zhao G.P."/>
            <person name="Zheng H.J."/>
            <person name="Quan Z.X."/>
        </authorList>
    </citation>
    <scope>NUCLEOTIDE SEQUENCE [LARGE SCALE GENOMIC DNA]</scope>
    <source>
        <strain evidence="2">Gsoil 348</strain>
    </source>
</reference>
<feature type="domain" description="HTH marR-type" evidence="1">
    <location>
        <begin position="13"/>
        <end position="145"/>
    </location>
</feature>
<dbReference type="HOGENOM" id="CLU_083287_27_2_0"/>
<dbReference type="RefSeq" id="WP_025225383.1">
    <property type="nucleotide sequence ID" value="NZ_CP007139.1"/>
</dbReference>
<protein>
    <submittedName>
        <fullName evidence="2">Transcriptional regulator, MarR family</fullName>
    </submittedName>
</protein>
<dbReference type="STRING" id="661478.OP10G_2704"/>
<dbReference type="EMBL" id="CP007139">
    <property type="protein sequence ID" value="AIE86072.1"/>
    <property type="molecule type" value="Genomic_DNA"/>
</dbReference>
<dbReference type="PROSITE" id="PS50995">
    <property type="entry name" value="HTH_MARR_2"/>
    <property type="match status" value="1"/>
</dbReference>
<dbReference type="SUPFAM" id="SSF46785">
    <property type="entry name" value="Winged helix' DNA-binding domain"/>
    <property type="match status" value="1"/>
</dbReference>
<dbReference type="Proteomes" id="UP000027982">
    <property type="component" value="Chromosome"/>
</dbReference>
<dbReference type="GO" id="GO:0003700">
    <property type="term" value="F:DNA-binding transcription factor activity"/>
    <property type="evidence" value="ECO:0007669"/>
    <property type="project" value="InterPro"/>
</dbReference>
<dbReference type="OrthoDB" id="9799747at2"/>
<dbReference type="Gene3D" id="1.10.10.10">
    <property type="entry name" value="Winged helix-like DNA-binding domain superfamily/Winged helix DNA-binding domain"/>
    <property type="match status" value="1"/>
</dbReference>
<dbReference type="InterPro" id="IPR039422">
    <property type="entry name" value="MarR/SlyA-like"/>
</dbReference>
<dbReference type="InterPro" id="IPR036390">
    <property type="entry name" value="WH_DNA-bd_sf"/>
</dbReference>
<name>A0A068NRX7_FIMGI</name>
<organism evidence="2 3">
    <name type="scientific">Fimbriimonas ginsengisoli Gsoil 348</name>
    <dbReference type="NCBI Taxonomy" id="661478"/>
    <lineage>
        <taxon>Bacteria</taxon>
        <taxon>Bacillati</taxon>
        <taxon>Armatimonadota</taxon>
        <taxon>Fimbriimonadia</taxon>
        <taxon>Fimbriimonadales</taxon>
        <taxon>Fimbriimonadaceae</taxon>
        <taxon>Fimbriimonas</taxon>
    </lineage>
</organism>